<name>A0A645FE13_9ZZZZ</name>
<protein>
    <submittedName>
        <fullName evidence="1">Uncharacterized protein</fullName>
    </submittedName>
</protein>
<dbReference type="AlphaFoldDB" id="A0A645FE13"/>
<gene>
    <name evidence="1" type="ORF">SDC9_159144</name>
</gene>
<accession>A0A645FE13</accession>
<proteinExistence type="predicted"/>
<organism evidence="1">
    <name type="scientific">bioreactor metagenome</name>
    <dbReference type="NCBI Taxonomy" id="1076179"/>
    <lineage>
        <taxon>unclassified sequences</taxon>
        <taxon>metagenomes</taxon>
        <taxon>ecological metagenomes</taxon>
    </lineage>
</organism>
<dbReference type="EMBL" id="VSSQ01058105">
    <property type="protein sequence ID" value="MPN11836.1"/>
    <property type="molecule type" value="Genomic_DNA"/>
</dbReference>
<evidence type="ECO:0000313" key="1">
    <source>
        <dbReference type="EMBL" id="MPN11836.1"/>
    </source>
</evidence>
<reference evidence="1" key="1">
    <citation type="submission" date="2019-08" db="EMBL/GenBank/DDBJ databases">
        <authorList>
            <person name="Kucharzyk K."/>
            <person name="Murdoch R.W."/>
            <person name="Higgins S."/>
            <person name="Loffler F."/>
        </authorList>
    </citation>
    <scope>NUCLEOTIDE SEQUENCE</scope>
</reference>
<sequence>MCDISNTSVQYKPRTIHDRNLTAGSVTGVKSQSNFPFHGRLEQQLLEVHRKRFNGAFGRFFGQHGTDFTLNRRFNQSVISIRAGKSYCFREL</sequence>
<comment type="caution">
    <text evidence="1">The sequence shown here is derived from an EMBL/GenBank/DDBJ whole genome shotgun (WGS) entry which is preliminary data.</text>
</comment>